<dbReference type="EMBL" id="NXLV01000001">
    <property type="protein sequence ID" value="RDU72049.1"/>
    <property type="molecule type" value="Genomic_DNA"/>
</dbReference>
<organism evidence="1 2">
    <name type="scientific">Helicobacter brantae</name>
    <dbReference type="NCBI Taxonomy" id="375927"/>
    <lineage>
        <taxon>Bacteria</taxon>
        <taxon>Pseudomonadati</taxon>
        <taxon>Campylobacterota</taxon>
        <taxon>Epsilonproteobacteria</taxon>
        <taxon>Campylobacterales</taxon>
        <taxon>Helicobacteraceae</taxon>
        <taxon>Helicobacter</taxon>
    </lineage>
</organism>
<reference evidence="1 2" key="1">
    <citation type="submission" date="2018-04" db="EMBL/GenBank/DDBJ databases">
        <title>Novel Campyloabacter and Helicobacter Species and Strains.</title>
        <authorList>
            <person name="Mannion A.J."/>
            <person name="Shen Z."/>
            <person name="Fox J.G."/>
        </authorList>
    </citation>
    <scope>NUCLEOTIDE SEQUENCE [LARGE SCALE GENOMIC DNA]</scope>
    <source>
        <strain evidence="1 2">MIT 04-9366</strain>
    </source>
</reference>
<evidence type="ECO:0000313" key="2">
    <source>
        <dbReference type="Proteomes" id="UP000257045"/>
    </source>
</evidence>
<dbReference type="AlphaFoldDB" id="A0A3D8J3J9"/>
<dbReference type="Proteomes" id="UP000257045">
    <property type="component" value="Unassembled WGS sequence"/>
</dbReference>
<keyword evidence="2" id="KW-1185">Reference proteome</keyword>
<dbReference type="OrthoDB" id="5355820at2"/>
<sequence>MQKLSKDTLASFRLDIASILSHRRLQSYQDDIECYYKNRILAFRAGHKVAEIEIYLRNMLDFCLSKLIGEQWIKSERSLALIKPKTHAPLLDLSPHQILSSLMLGEIVGLIGEYEIRHYMFDLQKMDFRKYHWRNRNFCYINGKKHHLSNVAKVNIALNLLRNIRNRAFHWENLLKTREIDNIPYPRITHKENGSSIGIMPEMILTFLDDLIDNINNKVMKRYRDIKIEGF</sequence>
<comment type="caution">
    <text evidence="1">The sequence shown here is derived from an EMBL/GenBank/DDBJ whole genome shotgun (WGS) entry which is preliminary data.</text>
</comment>
<dbReference type="RefSeq" id="WP_115568679.1">
    <property type="nucleotide sequence ID" value="NZ_NXLV01000001.1"/>
</dbReference>
<dbReference type="GO" id="GO:0008233">
    <property type="term" value="F:peptidase activity"/>
    <property type="evidence" value="ECO:0007669"/>
    <property type="project" value="UniProtKB-KW"/>
</dbReference>
<proteinExistence type="predicted"/>
<gene>
    <name evidence="1" type="ORF">CQA58_00110</name>
</gene>
<name>A0A3D8J3J9_9HELI</name>
<evidence type="ECO:0000313" key="1">
    <source>
        <dbReference type="EMBL" id="RDU72049.1"/>
    </source>
</evidence>
<dbReference type="GO" id="GO:0006508">
    <property type="term" value="P:proteolysis"/>
    <property type="evidence" value="ECO:0007669"/>
    <property type="project" value="UniProtKB-KW"/>
</dbReference>
<keyword evidence="1" id="KW-0645">Protease</keyword>
<protein>
    <submittedName>
        <fullName evidence="1">CAAX protease</fullName>
    </submittedName>
</protein>
<accession>A0A3D8J3J9</accession>
<keyword evidence="1" id="KW-0378">Hydrolase</keyword>